<gene>
    <name evidence="1" type="ORF">TIFTF001_012060</name>
</gene>
<sequence length="206" mass="22259">MAENEELQRRFNASNIFNTPLPSIATTSGSSTQPSSAAANFFQGGFQPTMALTPYSLLHLMPSLYSVVTPQGIASVISNSIGVTAPDSIPSIPVASTGVSIPALSTYIVPPSTIPPQPLYGAHPTKAFNLHQTISNAVSNQVKIMERCMLKALGHPTTYEDLLNEMDQSPFAQAIIDTAMLAKFRTLNFSKFDGTTDPHEHIYQYQ</sequence>
<protein>
    <submittedName>
        <fullName evidence="1">Uncharacterized protein</fullName>
    </submittedName>
</protein>
<name>A0AA87ZSU6_FICCA</name>
<dbReference type="AlphaFoldDB" id="A0AA87ZSU6"/>
<evidence type="ECO:0000313" key="2">
    <source>
        <dbReference type="Proteomes" id="UP001187192"/>
    </source>
</evidence>
<keyword evidence="2" id="KW-1185">Reference proteome</keyword>
<accession>A0AA87ZSU6</accession>
<dbReference type="EMBL" id="BTGU01000015">
    <property type="protein sequence ID" value="GMN42854.1"/>
    <property type="molecule type" value="Genomic_DNA"/>
</dbReference>
<reference evidence="1" key="1">
    <citation type="submission" date="2023-07" db="EMBL/GenBank/DDBJ databases">
        <title>draft genome sequence of fig (Ficus carica).</title>
        <authorList>
            <person name="Takahashi T."/>
            <person name="Nishimura K."/>
        </authorList>
    </citation>
    <scope>NUCLEOTIDE SEQUENCE</scope>
</reference>
<proteinExistence type="predicted"/>
<dbReference type="Proteomes" id="UP001187192">
    <property type="component" value="Unassembled WGS sequence"/>
</dbReference>
<organism evidence="1 2">
    <name type="scientific">Ficus carica</name>
    <name type="common">Common fig</name>
    <dbReference type="NCBI Taxonomy" id="3494"/>
    <lineage>
        <taxon>Eukaryota</taxon>
        <taxon>Viridiplantae</taxon>
        <taxon>Streptophyta</taxon>
        <taxon>Embryophyta</taxon>
        <taxon>Tracheophyta</taxon>
        <taxon>Spermatophyta</taxon>
        <taxon>Magnoliopsida</taxon>
        <taxon>eudicotyledons</taxon>
        <taxon>Gunneridae</taxon>
        <taxon>Pentapetalae</taxon>
        <taxon>rosids</taxon>
        <taxon>fabids</taxon>
        <taxon>Rosales</taxon>
        <taxon>Moraceae</taxon>
        <taxon>Ficeae</taxon>
        <taxon>Ficus</taxon>
    </lineage>
</organism>
<comment type="caution">
    <text evidence="1">The sequence shown here is derived from an EMBL/GenBank/DDBJ whole genome shotgun (WGS) entry which is preliminary data.</text>
</comment>
<evidence type="ECO:0000313" key="1">
    <source>
        <dbReference type="EMBL" id="GMN42854.1"/>
    </source>
</evidence>